<keyword evidence="2" id="KW-1185">Reference proteome</keyword>
<proteinExistence type="predicted"/>
<gene>
    <name evidence="1" type="ORF">J4Q44_G00088120</name>
</gene>
<accession>A0AAN8MB33</accession>
<comment type="caution">
    <text evidence="1">The sequence shown here is derived from an EMBL/GenBank/DDBJ whole genome shotgun (WGS) entry which is preliminary data.</text>
</comment>
<sequence length="134" mass="14851">MVWQKQSRNVNVSRTAALHCLPALLCESDSEVFKICKERESRHPGVLIGPVCIFAIISDDEDAVSLQPHQVSIILEDRLQPRDVNTDRTVVLRCLPAILQEDDSGVFITCTEETSQDPAAIKRPAAIISVIDDD</sequence>
<dbReference type="AlphaFoldDB" id="A0AAN8MB33"/>
<reference evidence="1 2" key="1">
    <citation type="submission" date="2021-04" db="EMBL/GenBank/DDBJ databases">
        <authorList>
            <person name="De Guttry C."/>
            <person name="Zahm M."/>
            <person name="Klopp C."/>
            <person name="Cabau C."/>
            <person name="Louis A."/>
            <person name="Berthelot C."/>
            <person name="Parey E."/>
            <person name="Roest Crollius H."/>
            <person name="Montfort J."/>
            <person name="Robinson-Rechavi M."/>
            <person name="Bucao C."/>
            <person name="Bouchez O."/>
            <person name="Gislard M."/>
            <person name="Lluch J."/>
            <person name="Milhes M."/>
            <person name="Lampietro C."/>
            <person name="Lopez Roques C."/>
            <person name="Donnadieu C."/>
            <person name="Braasch I."/>
            <person name="Desvignes T."/>
            <person name="Postlethwait J."/>
            <person name="Bobe J."/>
            <person name="Wedekind C."/>
            <person name="Guiguen Y."/>
        </authorList>
    </citation>
    <scope>NUCLEOTIDE SEQUENCE [LARGE SCALE GENOMIC DNA]</scope>
    <source>
        <strain evidence="1">Cs_M1</strain>
        <tissue evidence="1">Blood</tissue>
    </source>
</reference>
<evidence type="ECO:0000313" key="1">
    <source>
        <dbReference type="EMBL" id="KAK6321836.1"/>
    </source>
</evidence>
<dbReference type="EMBL" id="JAGTTL010000006">
    <property type="protein sequence ID" value="KAK6321836.1"/>
    <property type="molecule type" value="Genomic_DNA"/>
</dbReference>
<evidence type="ECO:0000313" key="2">
    <source>
        <dbReference type="Proteomes" id="UP001356427"/>
    </source>
</evidence>
<dbReference type="Proteomes" id="UP001356427">
    <property type="component" value="Unassembled WGS sequence"/>
</dbReference>
<name>A0AAN8MB33_9TELE</name>
<organism evidence="1 2">
    <name type="scientific">Coregonus suidteri</name>
    <dbReference type="NCBI Taxonomy" id="861788"/>
    <lineage>
        <taxon>Eukaryota</taxon>
        <taxon>Metazoa</taxon>
        <taxon>Chordata</taxon>
        <taxon>Craniata</taxon>
        <taxon>Vertebrata</taxon>
        <taxon>Euteleostomi</taxon>
        <taxon>Actinopterygii</taxon>
        <taxon>Neopterygii</taxon>
        <taxon>Teleostei</taxon>
        <taxon>Protacanthopterygii</taxon>
        <taxon>Salmoniformes</taxon>
        <taxon>Salmonidae</taxon>
        <taxon>Coregoninae</taxon>
        <taxon>Coregonus</taxon>
    </lineage>
</organism>
<protein>
    <submittedName>
        <fullName evidence="1">Uncharacterized protein</fullName>
    </submittedName>
</protein>